<gene>
    <name evidence="2" type="ORF">SAMN04488241_10987</name>
</gene>
<evidence type="ECO:0000313" key="3">
    <source>
        <dbReference type="Proteomes" id="UP000199586"/>
    </source>
</evidence>
<accession>A0A1I5TVH9</accession>
<dbReference type="OrthoDB" id="954262at2"/>
<sequence>MTKQVEFLDLMERAEQQRSARRNFIRLCGGAAAMTGGLALLSGCDDDDDNDPAPTPSPTPISSAAAQDVAVLSFALQLEYLEGNYYSYATTGSGIAAGLQTGVGTPGAVIPGSGAGAARAVNFTDQVVAQFAREIAADEIAHITFLRSALGSAAPAQPLINLSGSASVTAAGATVPGAFTAAARAAGVIGPNDIFDPFLNDENFLIGSYLLTDVGVSAYRGSARLISNKTFLEAAAGILSTEAYHDGAIRSELWRRGLTIGGNVPTLVNNLNIYQRIQRISDARDGLDGSTDTDQGIGTATEANLVPTDSGGLVLGRTAPQVLNVVFQNRAAVTSGGFFPAGINGTITTSGAN</sequence>
<dbReference type="PANTHER" id="PTHR31694:SF26">
    <property type="entry name" value="OS05G0151100 PROTEIN"/>
    <property type="match status" value="1"/>
</dbReference>
<dbReference type="PANTHER" id="PTHR31694">
    <property type="entry name" value="DESICCATION-LIKE PROTEIN"/>
    <property type="match status" value="1"/>
</dbReference>
<dbReference type="InterPro" id="IPR052965">
    <property type="entry name" value="Pigment-catalase-like"/>
</dbReference>
<keyword evidence="3" id="KW-1185">Reference proteome</keyword>
<evidence type="ECO:0000256" key="1">
    <source>
        <dbReference type="SAM" id="MobiDB-lite"/>
    </source>
</evidence>
<dbReference type="RefSeq" id="WP_093333876.1">
    <property type="nucleotide sequence ID" value="NZ_FOXP01000009.1"/>
</dbReference>
<dbReference type="Proteomes" id="UP000199586">
    <property type="component" value="Unassembled WGS sequence"/>
</dbReference>
<organism evidence="2 3">
    <name type="scientific">Sphingomonas rubra</name>
    <dbReference type="NCBI Taxonomy" id="634430"/>
    <lineage>
        <taxon>Bacteria</taxon>
        <taxon>Pseudomonadati</taxon>
        <taxon>Pseudomonadota</taxon>
        <taxon>Alphaproteobacteria</taxon>
        <taxon>Sphingomonadales</taxon>
        <taxon>Sphingomonadaceae</taxon>
        <taxon>Sphingomonas</taxon>
    </lineage>
</organism>
<evidence type="ECO:0000313" key="2">
    <source>
        <dbReference type="EMBL" id="SFP87019.1"/>
    </source>
</evidence>
<reference evidence="2 3" key="1">
    <citation type="submission" date="2016-10" db="EMBL/GenBank/DDBJ databases">
        <authorList>
            <person name="de Groot N.N."/>
        </authorList>
    </citation>
    <scope>NUCLEOTIDE SEQUENCE [LARGE SCALE GENOMIC DNA]</scope>
    <source>
        <strain evidence="2 3">CGMCC 1.9113</strain>
    </source>
</reference>
<name>A0A1I5TVH9_9SPHN</name>
<dbReference type="EMBL" id="FOXP01000009">
    <property type="protein sequence ID" value="SFP87019.1"/>
    <property type="molecule type" value="Genomic_DNA"/>
</dbReference>
<dbReference type="Pfam" id="PF13668">
    <property type="entry name" value="Ferritin_2"/>
    <property type="match status" value="1"/>
</dbReference>
<dbReference type="AlphaFoldDB" id="A0A1I5TVH9"/>
<protein>
    <submittedName>
        <fullName evidence="2">Ferritin-like domain-containing protein</fullName>
    </submittedName>
</protein>
<dbReference type="STRING" id="634430.SAMN04488241_10987"/>
<feature type="region of interest" description="Disordered" evidence="1">
    <location>
        <begin position="43"/>
        <end position="62"/>
    </location>
</feature>
<proteinExistence type="predicted"/>